<organism evidence="4 5">
    <name type="scientific">Kaistia terrae</name>
    <dbReference type="NCBI Taxonomy" id="537017"/>
    <lineage>
        <taxon>Bacteria</taxon>
        <taxon>Pseudomonadati</taxon>
        <taxon>Pseudomonadota</taxon>
        <taxon>Alphaproteobacteria</taxon>
        <taxon>Hyphomicrobiales</taxon>
        <taxon>Kaistiaceae</taxon>
        <taxon>Kaistia</taxon>
    </lineage>
</organism>
<dbReference type="PROSITE" id="PS50005">
    <property type="entry name" value="TPR"/>
    <property type="match status" value="5"/>
</dbReference>
<sequence length="298" mass="32224">MMALGSLSLADTTSNATSVATRLLSRGRSPLWAAMLGTLALAGCQTASNTHDFDNVDRAMGSEANISSLSSVVNQNPSDASGYNVRGTALGRAGRYDQALADFNRAIEINPGFYQAYSNRALVQRKLNQNGQALADYNRSIELNPSYNEAYVGRGNLYRSQGQIDLALADFSRGIELEPTDPKAYNNRALIYQGQGRHDDAIADFTASMTYAPNAPAPHLGRGLSYLATADYKAALDDFNIVVRRDKDNYQGWTNQGLALEKLGERDAAHNAFARAQTLNPSYAPARDGMRRTAKAAA</sequence>
<keyword evidence="2 3" id="KW-0802">TPR repeat</keyword>
<dbReference type="PANTHER" id="PTHR44858:SF1">
    <property type="entry name" value="UDP-N-ACETYLGLUCOSAMINE--PEPTIDE N-ACETYLGLUCOSAMINYLTRANSFERASE SPINDLY-RELATED"/>
    <property type="match status" value="1"/>
</dbReference>
<dbReference type="Pfam" id="PF13432">
    <property type="entry name" value="TPR_16"/>
    <property type="match status" value="1"/>
</dbReference>
<reference evidence="5" key="1">
    <citation type="journal article" date="2019" name="Int. J. Syst. Evol. Microbiol.">
        <title>The Global Catalogue of Microorganisms (GCM) 10K type strain sequencing project: providing services to taxonomists for standard genome sequencing and annotation.</title>
        <authorList>
            <consortium name="The Broad Institute Genomics Platform"/>
            <consortium name="The Broad Institute Genome Sequencing Center for Infectious Disease"/>
            <person name="Wu L."/>
            <person name="Ma J."/>
        </authorList>
    </citation>
    <scope>NUCLEOTIDE SEQUENCE [LARGE SCALE GENOMIC DNA]</scope>
    <source>
        <strain evidence="5">KACC 12633</strain>
    </source>
</reference>
<accession>A0ABW0PS02</accession>
<evidence type="ECO:0000256" key="1">
    <source>
        <dbReference type="ARBA" id="ARBA00022737"/>
    </source>
</evidence>
<dbReference type="PROSITE" id="PS50293">
    <property type="entry name" value="TPR_REGION"/>
    <property type="match status" value="1"/>
</dbReference>
<dbReference type="SUPFAM" id="SSF48439">
    <property type="entry name" value="Protein prenylyltransferase"/>
    <property type="match status" value="1"/>
</dbReference>
<proteinExistence type="predicted"/>
<feature type="repeat" description="TPR" evidence="3">
    <location>
        <begin position="80"/>
        <end position="113"/>
    </location>
</feature>
<feature type="repeat" description="TPR" evidence="3">
    <location>
        <begin position="148"/>
        <end position="181"/>
    </location>
</feature>
<keyword evidence="1" id="KW-0677">Repeat</keyword>
<dbReference type="InterPro" id="IPR050498">
    <property type="entry name" value="Ycf3"/>
</dbReference>
<dbReference type="RefSeq" id="WP_266344924.1">
    <property type="nucleotide sequence ID" value="NZ_JAPKNH010000006.1"/>
</dbReference>
<feature type="repeat" description="TPR" evidence="3">
    <location>
        <begin position="182"/>
        <end position="215"/>
    </location>
</feature>
<dbReference type="Pfam" id="PF13414">
    <property type="entry name" value="TPR_11"/>
    <property type="match status" value="1"/>
</dbReference>
<feature type="repeat" description="TPR" evidence="3">
    <location>
        <begin position="114"/>
        <end position="147"/>
    </location>
</feature>
<evidence type="ECO:0000313" key="5">
    <source>
        <dbReference type="Proteomes" id="UP001596150"/>
    </source>
</evidence>
<evidence type="ECO:0000313" key="4">
    <source>
        <dbReference type="EMBL" id="MFC5514307.1"/>
    </source>
</evidence>
<dbReference type="Proteomes" id="UP001596150">
    <property type="component" value="Unassembled WGS sequence"/>
</dbReference>
<comment type="caution">
    <text evidence="4">The sequence shown here is derived from an EMBL/GenBank/DDBJ whole genome shotgun (WGS) entry which is preliminary data.</text>
</comment>
<evidence type="ECO:0000256" key="3">
    <source>
        <dbReference type="PROSITE-ProRule" id="PRU00339"/>
    </source>
</evidence>
<feature type="repeat" description="TPR" evidence="3">
    <location>
        <begin position="250"/>
        <end position="283"/>
    </location>
</feature>
<dbReference type="PANTHER" id="PTHR44858">
    <property type="entry name" value="TETRATRICOPEPTIDE REPEAT PROTEIN 6"/>
    <property type="match status" value="1"/>
</dbReference>
<keyword evidence="5" id="KW-1185">Reference proteome</keyword>
<dbReference type="InterPro" id="IPR019734">
    <property type="entry name" value="TPR_rpt"/>
</dbReference>
<gene>
    <name evidence="4" type="ORF">ACFPP9_00875</name>
</gene>
<dbReference type="SMART" id="SM00028">
    <property type="entry name" value="TPR"/>
    <property type="match status" value="6"/>
</dbReference>
<dbReference type="EMBL" id="JBHSML010000001">
    <property type="protein sequence ID" value="MFC5514307.1"/>
    <property type="molecule type" value="Genomic_DNA"/>
</dbReference>
<dbReference type="InterPro" id="IPR011990">
    <property type="entry name" value="TPR-like_helical_dom_sf"/>
</dbReference>
<dbReference type="Pfam" id="PF00515">
    <property type="entry name" value="TPR_1"/>
    <property type="match status" value="2"/>
</dbReference>
<protein>
    <submittedName>
        <fullName evidence="4">Tetratricopeptide repeat protein</fullName>
    </submittedName>
</protein>
<name>A0ABW0PS02_9HYPH</name>
<evidence type="ECO:0000256" key="2">
    <source>
        <dbReference type="ARBA" id="ARBA00022803"/>
    </source>
</evidence>
<dbReference type="Gene3D" id="1.25.40.10">
    <property type="entry name" value="Tetratricopeptide repeat domain"/>
    <property type="match status" value="3"/>
</dbReference>